<proteinExistence type="inferred from homology"/>
<evidence type="ECO:0000256" key="2">
    <source>
        <dbReference type="ARBA" id="ARBA00022729"/>
    </source>
</evidence>
<evidence type="ECO:0000256" key="3">
    <source>
        <dbReference type="SAM" id="MobiDB-lite"/>
    </source>
</evidence>
<feature type="transmembrane region" description="Helical" evidence="4">
    <location>
        <begin position="95"/>
        <end position="114"/>
    </location>
</feature>
<keyword evidence="4" id="KW-0812">Transmembrane</keyword>
<dbReference type="InterPro" id="IPR036249">
    <property type="entry name" value="Thioredoxin-like_sf"/>
</dbReference>
<sequence>MGTDQAEKEPLRSQTNSNAKKMSIPTFRHSDLRPPPLPVGENSHQTDTESTPLDDASKNRTSRRSMQSTTSSSVTNSTIREITETWTVIALKMKWSIIALSLNGILILFVYNLQNGLNIDIDRAVVANYGGVALELVLLICNIISIWSLEEAASCIFGYLLCQKSGFSLAVCGYLQTPSFSKLAFSQTLSLTSPSRKVLTRISFIWITAEALKLLTPFSAITIRAKQFAMFNDVSDCIYFVQDDLTGPVDRGWPTFAAEGGVTEYVFGSSLGYMRSEVPDINVTTAIYPPTLISPLNNGDTIIGLGFSAEIFSTCKCASGINEAAFVAVGVNRDHVNKTISLLTGMKQKMGITFGLEYTDKSIQISNVFSGVNTCGGAGTETILPLVCTTAIYNHNAIMVENTFMTDGTTASIAPDVVKAMEIVGPGNIEKWLAFGLNCLIEGPVSGFLLPPTVPGQVNPLLWWTTPNLIAIDRAAVEAGMETMYSVLFKGSIQRTYTSMATQCPRKNTLNSHVTTMGMLPEGVFVTQIMLAVQMAISLCSIAAFVVWFFSPNPIGPAVRATSESVYLMTLLTSSPHLGVGLNELCNAETYAIWQRLDVICRIGESLDTLEEEIGKIIVDKPSLQLCCWVLLWFAACCSAKLTAEEKRVLKEAADEADKHIRTIEHKDLATFMAKGYYLITYGATWCRLTQRFTPHWLEVQDEFDHRGWNKVPNFGIGKVQCAVDEAFCVNTMGTHDGYPDIRLYYDGQLLEEYNHGWDKDSIIRFLEHVYEFVKQEHIEAAVPEHIEIMEKVEKEKPAAPAPSREPIHEQIDVIKHLDDNMLDHDRVDEEYYRKELGHQIQDYNDEVKYARITGISVFVCACAMVALFAYSRRSKLSSRYQQVTDRS</sequence>
<protein>
    <recommendedName>
        <fullName evidence="5">Thioredoxin domain-containing protein</fullName>
    </recommendedName>
</protein>
<feature type="compositionally biased region" description="Polar residues" evidence="3">
    <location>
        <begin position="42"/>
        <end position="51"/>
    </location>
</feature>
<evidence type="ECO:0000313" key="7">
    <source>
        <dbReference type="Proteomes" id="UP000320333"/>
    </source>
</evidence>
<dbReference type="OrthoDB" id="2128297at2759"/>
<accession>A0A507FE88</accession>
<keyword evidence="7" id="KW-1185">Reference proteome</keyword>
<keyword evidence="2" id="KW-0732">Signal</keyword>
<feature type="domain" description="Thioredoxin" evidence="5">
    <location>
        <begin position="675"/>
        <end position="768"/>
    </location>
</feature>
<feature type="transmembrane region" description="Helical" evidence="4">
    <location>
        <begin position="850"/>
        <end position="871"/>
    </location>
</feature>
<name>A0A507FE88_9FUNG</name>
<feature type="compositionally biased region" description="Low complexity" evidence="3">
    <location>
        <begin position="64"/>
        <end position="74"/>
    </location>
</feature>
<dbReference type="GO" id="GO:0005783">
    <property type="term" value="C:endoplasmic reticulum"/>
    <property type="evidence" value="ECO:0007669"/>
    <property type="project" value="TreeGrafter"/>
</dbReference>
<feature type="transmembrane region" description="Helical" evidence="4">
    <location>
        <begin position="126"/>
        <end position="149"/>
    </location>
</feature>
<dbReference type="InterPro" id="IPR051063">
    <property type="entry name" value="PDI"/>
</dbReference>
<dbReference type="PANTHER" id="PTHR45672:SF3">
    <property type="entry name" value="THIOREDOXIN DOMAIN-CONTAINING PROTEIN 5"/>
    <property type="match status" value="1"/>
</dbReference>
<comment type="similarity">
    <text evidence="1">Belongs to the protein disulfide isomerase family.</text>
</comment>
<organism evidence="6 7">
    <name type="scientific">Chytriomyces confervae</name>
    <dbReference type="NCBI Taxonomy" id="246404"/>
    <lineage>
        <taxon>Eukaryota</taxon>
        <taxon>Fungi</taxon>
        <taxon>Fungi incertae sedis</taxon>
        <taxon>Chytridiomycota</taxon>
        <taxon>Chytridiomycota incertae sedis</taxon>
        <taxon>Chytridiomycetes</taxon>
        <taxon>Chytridiales</taxon>
        <taxon>Chytriomycetaceae</taxon>
        <taxon>Chytriomyces</taxon>
    </lineage>
</organism>
<dbReference type="EMBL" id="QEAP01000125">
    <property type="protein sequence ID" value="TPX74442.1"/>
    <property type="molecule type" value="Genomic_DNA"/>
</dbReference>
<feature type="compositionally biased region" description="Basic and acidic residues" evidence="3">
    <location>
        <begin position="1"/>
        <end position="11"/>
    </location>
</feature>
<dbReference type="Pfam" id="PF00085">
    <property type="entry name" value="Thioredoxin"/>
    <property type="match status" value="1"/>
</dbReference>
<comment type="caution">
    <text evidence="6">The sequence shown here is derived from an EMBL/GenBank/DDBJ whole genome shotgun (WGS) entry which is preliminary data.</text>
</comment>
<evidence type="ECO:0000256" key="1">
    <source>
        <dbReference type="ARBA" id="ARBA00006347"/>
    </source>
</evidence>
<evidence type="ECO:0000313" key="6">
    <source>
        <dbReference type="EMBL" id="TPX74442.1"/>
    </source>
</evidence>
<keyword evidence="4" id="KW-0472">Membrane</keyword>
<dbReference type="STRING" id="246404.A0A507FE88"/>
<evidence type="ECO:0000259" key="5">
    <source>
        <dbReference type="Pfam" id="PF00085"/>
    </source>
</evidence>
<evidence type="ECO:0000256" key="4">
    <source>
        <dbReference type="SAM" id="Phobius"/>
    </source>
</evidence>
<dbReference type="Proteomes" id="UP000320333">
    <property type="component" value="Unassembled WGS sequence"/>
</dbReference>
<dbReference type="GO" id="GO:0003756">
    <property type="term" value="F:protein disulfide isomerase activity"/>
    <property type="evidence" value="ECO:0007669"/>
    <property type="project" value="TreeGrafter"/>
</dbReference>
<keyword evidence="4" id="KW-1133">Transmembrane helix</keyword>
<gene>
    <name evidence="6" type="ORF">CcCBS67573_g04284</name>
</gene>
<reference evidence="6 7" key="1">
    <citation type="journal article" date="2019" name="Sci. Rep.">
        <title>Comparative genomics of chytrid fungi reveal insights into the obligate biotrophic and pathogenic lifestyle of Synchytrium endobioticum.</title>
        <authorList>
            <person name="van de Vossenberg B.T.L.H."/>
            <person name="Warris S."/>
            <person name="Nguyen H.D.T."/>
            <person name="van Gent-Pelzer M.P.E."/>
            <person name="Joly D.L."/>
            <person name="van de Geest H.C."/>
            <person name="Bonants P.J.M."/>
            <person name="Smith D.S."/>
            <person name="Levesque C.A."/>
            <person name="van der Lee T.A.J."/>
        </authorList>
    </citation>
    <scope>NUCLEOTIDE SEQUENCE [LARGE SCALE GENOMIC DNA]</scope>
    <source>
        <strain evidence="6 7">CBS 675.73</strain>
    </source>
</reference>
<dbReference type="AlphaFoldDB" id="A0A507FE88"/>
<dbReference type="SUPFAM" id="SSF52833">
    <property type="entry name" value="Thioredoxin-like"/>
    <property type="match status" value="1"/>
</dbReference>
<dbReference type="GO" id="GO:0006457">
    <property type="term" value="P:protein folding"/>
    <property type="evidence" value="ECO:0007669"/>
    <property type="project" value="TreeGrafter"/>
</dbReference>
<dbReference type="Gene3D" id="3.40.30.10">
    <property type="entry name" value="Glutaredoxin"/>
    <property type="match status" value="1"/>
</dbReference>
<dbReference type="PANTHER" id="PTHR45672">
    <property type="entry name" value="PROTEIN DISULFIDE-ISOMERASE C17H9.14C-RELATED"/>
    <property type="match status" value="1"/>
</dbReference>
<feature type="region of interest" description="Disordered" evidence="3">
    <location>
        <begin position="1"/>
        <end position="74"/>
    </location>
</feature>
<dbReference type="InterPro" id="IPR013766">
    <property type="entry name" value="Thioredoxin_domain"/>
</dbReference>